<dbReference type="AlphaFoldDB" id="W4VG61"/>
<dbReference type="SUPFAM" id="SSF103473">
    <property type="entry name" value="MFS general substrate transporter"/>
    <property type="match status" value="1"/>
</dbReference>
<keyword evidence="2" id="KW-1133">Transmembrane helix</keyword>
<dbReference type="RefSeq" id="WP_369403471.1">
    <property type="nucleotide sequence ID" value="NZ_BAVS01000004.1"/>
</dbReference>
<dbReference type="EMBL" id="BAVS01000004">
    <property type="protein sequence ID" value="GAE92380.1"/>
    <property type="molecule type" value="Genomic_DNA"/>
</dbReference>
<dbReference type="GO" id="GO:0022857">
    <property type="term" value="F:transmembrane transporter activity"/>
    <property type="evidence" value="ECO:0007669"/>
    <property type="project" value="InterPro"/>
</dbReference>
<feature type="transmembrane region" description="Helical" evidence="2">
    <location>
        <begin position="20"/>
        <end position="39"/>
    </location>
</feature>
<accession>W4VG61</accession>
<feature type="transmembrane region" description="Helical" evidence="2">
    <location>
        <begin position="117"/>
        <end position="137"/>
    </location>
</feature>
<dbReference type="STRING" id="1298598.JCM21714_1373"/>
<evidence type="ECO:0000256" key="2">
    <source>
        <dbReference type="SAM" id="Phobius"/>
    </source>
</evidence>
<dbReference type="Pfam" id="PF07690">
    <property type="entry name" value="MFS_1"/>
    <property type="match status" value="1"/>
</dbReference>
<name>W4VG61_9BACI</name>
<organism evidence="3 4">
    <name type="scientific">Gracilibacillus boraciitolerans JCM 21714</name>
    <dbReference type="NCBI Taxonomy" id="1298598"/>
    <lineage>
        <taxon>Bacteria</taxon>
        <taxon>Bacillati</taxon>
        <taxon>Bacillota</taxon>
        <taxon>Bacilli</taxon>
        <taxon>Bacillales</taxon>
        <taxon>Bacillaceae</taxon>
        <taxon>Gracilibacillus</taxon>
    </lineage>
</organism>
<keyword evidence="2" id="KW-0472">Membrane</keyword>
<dbReference type="eggNOG" id="COG2807">
    <property type="taxonomic scope" value="Bacteria"/>
</dbReference>
<protein>
    <submittedName>
        <fullName evidence="3">Bll3089 protein</fullName>
    </submittedName>
</protein>
<comment type="subcellular location">
    <subcellularLocation>
        <location evidence="1">Cell membrane</location>
        <topology evidence="1">Multi-pass membrane protein</topology>
    </subcellularLocation>
</comment>
<feature type="transmembrane region" description="Helical" evidence="2">
    <location>
        <begin position="83"/>
        <end position="111"/>
    </location>
</feature>
<dbReference type="GO" id="GO:0005886">
    <property type="term" value="C:plasma membrane"/>
    <property type="evidence" value="ECO:0007669"/>
    <property type="project" value="UniProtKB-SubCell"/>
</dbReference>
<dbReference type="Gene3D" id="1.20.1250.20">
    <property type="entry name" value="MFS general substrate transporter like domains"/>
    <property type="match status" value="1"/>
</dbReference>
<evidence type="ECO:0000313" key="3">
    <source>
        <dbReference type="EMBL" id="GAE92380.1"/>
    </source>
</evidence>
<dbReference type="Proteomes" id="UP000019102">
    <property type="component" value="Unassembled WGS sequence"/>
</dbReference>
<gene>
    <name evidence="3" type="ORF">JCM21714_1373</name>
</gene>
<sequence length="231" mass="26703">MLFPILNTWLIETWDWQFAWRFWGVLLLIVFVPIAFFGVRNRPEDVGLVPDGLVKISDKKKNDTFKPVREENWKLNEALKTRAFWMILICIGFPPSLVNTGITFHIISIFAFHDLQAGIAATVLSLMAVVGMPMSLLSGFITEKIKTNYLFFIIFILELFILLLLLVLANIYIAVLVGVIWGGCKRFWPYCNKCDLAGLFWSQVYRQYKWCRCYGNGSRISVWSLTIWCGI</sequence>
<proteinExistence type="predicted"/>
<evidence type="ECO:0000313" key="4">
    <source>
        <dbReference type="Proteomes" id="UP000019102"/>
    </source>
</evidence>
<dbReference type="InterPro" id="IPR036259">
    <property type="entry name" value="MFS_trans_sf"/>
</dbReference>
<evidence type="ECO:0000256" key="1">
    <source>
        <dbReference type="ARBA" id="ARBA00004651"/>
    </source>
</evidence>
<keyword evidence="2" id="KW-0812">Transmembrane</keyword>
<keyword evidence="4" id="KW-1185">Reference proteome</keyword>
<feature type="transmembrane region" description="Helical" evidence="2">
    <location>
        <begin position="149"/>
        <end position="182"/>
    </location>
</feature>
<dbReference type="InterPro" id="IPR011701">
    <property type="entry name" value="MFS"/>
</dbReference>
<comment type="caution">
    <text evidence="3">The sequence shown here is derived from an EMBL/GenBank/DDBJ whole genome shotgun (WGS) entry which is preliminary data.</text>
</comment>
<reference evidence="3 4" key="1">
    <citation type="journal article" date="2014" name="Genome Announc.">
        <title>Draft Genome Sequence of the Boron-Tolerant and Moderately Halotolerant Bacterium Gracilibacillus boraciitolerans JCM 21714T.</title>
        <authorList>
            <person name="Ahmed I."/>
            <person name="Oshima K."/>
            <person name="Suda W."/>
            <person name="Kitamura K."/>
            <person name="Iida T."/>
            <person name="Ohmori Y."/>
            <person name="Fujiwara T."/>
            <person name="Hattori M."/>
            <person name="Ohkuma M."/>
        </authorList>
    </citation>
    <scope>NUCLEOTIDE SEQUENCE [LARGE SCALE GENOMIC DNA]</scope>
    <source>
        <strain evidence="3 4">JCM 21714</strain>
    </source>
</reference>